<name>A0A7W7KEA3_PSENT</name>
<dbReference type="EMBL" id="JACHLI010000001">
    <property type="protein sequence ID" value="MBB4861254.1"/>
    <property type="molecule type" value="Genomic_DNA"/>
</dbReference>
<protein>
    <submittedName>
        <fullName evidence="2">Putative transglutaminase-like cysteine proteinase</fullName>
    </submittedName>
</protein>
<dbReference type="Gene3D" id="3.10.620.30">
    <property type="match status" value="1"/>
</dbReference>
<keyword evidence="1" id="KW-0732">Signal</keyword>
<evidence type="ECO:0000313" key="2">
    <source>
        <dbReference type="EMBL" id="MBB4861254.1"/>
    </source>
</evidence>
<evidence type="ECO:0000313" key="3">
    <source>
        <dbReference type="Proteomes" id="UP000566995"/>
    </source>
</evidence>
<dbReference type="RefSeq" id="WP_184585527.1">
    <property type="nucleotide sequence ID" value="NZ_JACHLI010000001.1"/>
</dbReference>
<feature type="signal peptide" evidence="1">
    <location>
        <begin position="1"/>
        <end position="23"/>
    </location>
</feature>
<reference evidence="2 3" key="1">
    <citation type="submission" date="2020-08" db="EMBL/GenBank/DDBJ databases">
        <title>Functional genomics of gut bacteria from endangered species of beetles.</title>
        <authorList>
            <person name="Carlos-Shanley C."/>
        </authorList>
    </citation>
    <scope>NUCLEOTIDE SEQUENCE [LARGE SCALE GENOMIC DNA]</scope>
    <source>
        <strain evidence="2 3">S00179</strain>
    </source>
</reference>
<organism evidence="2 3">
    <name type="scientific">Pseudomonas nitroreducens</name>
    <dbReference type="NCBI Taxonomy" id="46680"/>
    <lineage>
        <taxon>Bacteria</taxon>
        <taxon>Pseudomonadati</taxon>
        <taxon>Pseudomonadota</taxon>
        <taxon>Gammaproteobacteria</taxon>
        <taxon>Pseudomonadales</taxon>
        <taxon>Pseudomonadaceae</taxon>
        <taxon>Pseudomonas</taxon>
    </lineage>
</organism>
<evidence type="ECO:0000256" key="1">
    <source>
        <dbReference type="SAM" id="SignalP"/>
    </source>
</evidence>
<comment type="caution">
    <text evidence="2">The sequence shown here is derived from an EMBL/GenBank/DDBJ whole genome shotgun (WGS) entry which is preliminary data.</text>
</comment>
<gene>
    <name evidence="2" type="ORF">HNP46_000065</name>
</gene>
<accession>A0A7W7KEA3</accession>
<dbReference type="PROSITE" id="PS51257">
    <property type="entry name" value="PROKAR_LIPOPROTEIN"/>
    <property type="match status" value="1"/>
</dbReference>
<proteinExistence type="predicted"/>
<sequence length="183" mass="20538">MKFLVFVLFALIVAGCSSSPPKAPLPPQTSINFGTSFSNFDSLPVTLSAAVSKDPVASSRKYSEQDRMRAVKRILDANFTYKHDFAQYGRGVAWHAPSQVRVVKGRFVGDVKDYCVLARAMLEQAGLPARIAITGRIYDRQFHFIALSNNYAIDKLQLDIRATSYYEIQAVSRNDINKPWELK</sequence>
<feature type="chain" id="PRO_5030909063" evidence="1">
    <location>
        <begin position="24"/>
        <end position="183"/>
    </location>
</feature>
<dbReference type="AlphaFoldDB" id="A0A7W7KEA3"/>
<dbReference type="Proteomes" id="UP000566995">
    <property type="component" value="Unassembled WGS sequence"/>
</dbReference>